<name>A0A165YVS2_9AGAM</name>
<dbReference type="AlphaFoldDB" id="A0A165YVS2"/>
<sequence length="267" mass="30958">MSSILPLETNPSRPVRSLDQFNEFLGNIGLRAPVRVSIRLSGIGQISKPIFSREVRLDLASSPEFAFEIWCCPRKEFIRSRWGRPSRIQDNHANLYYCVNKSESEVNSSLSFHFDVASRESFNALRRWWRSMRPYFKQIPRLNGYGLPPTLLVGHATQTRSNPEIMHEILSRDEEGPVLPEEGEQAARRMEAVKYMECETGNADHLKAIIQEAMRVGWNHRQLDLTDTFIYRTERWCAMKWSSFLEALALSTSSLSECFERKSWVQP</sequence>
<dbReference type="OrthoDB" id="25896at2759"/>
<protein>
    <submittedName>
        <fullName evidence="1">Uncharacterized protein</fullName>
    </submittedName>
</protein>
<gene>
    <name evidence="1" type="ORF">SISSUDRAFT_1088412</name>
</gene>
<accession>A0A165YVS2</accession>
<dbReference type="EMBL" id="KV428227">
    <property type="protein sequence ID" value="KZT33662.1"/>
    <property type="molecule type" value="Genomic_DNA"/>
</dbReference>
<organism evidence="1 2">
    <name type="scientific">Sistotremastrum suecicum HHB10207 ss-3</name>
    <dbReference type="NCBI Taxonomy" id="1314776"/>
    <lineage>
        <taxon>Eukaryota</taxon>
        <taxon>Fungi</taxon>
        <taxon>Dikarya</taxon>
        <taxon>Basidiomycota</taxon>
        <taxon>Agaricomycotina</taxon>
        <taxon>Agaricomycetes</taxon>
        <taxon>Sistotremastrales</taxon>
        <taxon>Sistotremastraceae</taxon>
        <taxon>Sistotremastrum</taxon>
    </lineage>
</organism>
<evidence type="ECO:0000313" key="2">
    <source>
        <dbReference type="Proteomes" id="UP000076798"/>
    </source>
</evidence>
<dbReference type="Gene3D" id="3.40.50.300">
    <property type="entry name" value="P-loop containing nucleotide triphosphate hydrolases"/>
    <property type="match status" value="1"/>
</dbReference>
<dbReference type="Proteomes" id="UP000076798">
    <property type="component" value="Unassembled WGS sequence"/>
</dbReference>
<proteinExistence type="predicted"/>
<dbReference type="InterPro" id="IPR027417">
    <property type="entry name" value="P-loop_NTPase"/>
</dbReference>
<evidence type="ECO:0000313" key="1">
    <source>
        <dbReference type="EMBL" id="KZT33662.1"/>
    </source>
</evidence>
<dbReference type="STRING" id="1314776.A0A165YVS2"/>
<reference evidence="1 2" key="1">
    <citation type="journal article" date="2016" name="Mol. Biol. Evol.">
        <title>Comparative Genomics of Early-Diverging Mushroom-Forming Fungi Provides Insights into the Origins of Lignocellulose Decay Capabilities.</title>
        <authorList>
            <person name="Nagy L.G."/>
            <person name="Riley R."/>
            <person name="Tritt A."/>
            <person name="Adam C."/>
            <person name="Daum C."/>
            <person name="Floudas D."/>
            <person name="Sun H."/>
            <person name="Yadav J.S."/>
            <person name="Pangilinan J."/>
            <person name="Larsson K.H."/>
            <person name="Matsuura K."/>
            <person name="Barry K."/>
            <person name="Labutti K."/>
            <person name="Kuo R."/>
            <person name="Ohm R.A."/>
            <person name="Bhattacharya S.S."/>
            <person name="Shirouzu T."/>
            <person name="Yoshinaga Y."/>
            <person name="Martin F.M."/>
            <person name="Grigoriev I.V."/>
            <person name="Hibbett D.S."/>
        </authorList>
    </citation>
    <scope>NUCLEOTIDE SEQUENCE [LARGE SCALE GENOMIC DNA]</scope>
    <source>
        <strain evidence="1 2">HHB10207 ss-3</strain>
    </source>
</reference>
<keyword evidence="2" id="KW-1185">Reference proteome</keyword>